<dbReference type="EMBL" id="FNNC01000001">
    <property type="protein sequence ID" value="SDW11528.1"/>
    <property type="molecule type" value="Genomic_DNA"/>
</dbReference>
<dbReference type="SUPFAM" id="SSF52402">
    <property type="entry name" value="Adenine nucleotide alpha hydrolases-like"/>
    <property type="match status" value="2"/>
</dbReference>
<feature type="domain" description="UspA" evidence="2">
    <location>
        <begin position="153"/>
        <end position="294"/>
    </location>
</feature>
<proteinExistence type="inferred from homology"/>
<dbReference type="PANTHER" id="PTHR46268:SF6">
    <property type="entry name" value="UNIVERSAL STRESS PROTEIN UP12"/>
    <property type="match status" value="1"/>
</dbReference>
<dbReference type="OrthoDB" id="9789668at2"/>
<evidence type="ECO:0000313" key="3">
    <source>
        <dbReference type="EMBL" id="SDW11528.1"/>
    </source>
</evidence>
<evidence type="ECO:0000313" key="4">
    <source>
        <dbReference type="Proteomes" id="UP000199488"/>
    </source>
</evidence>
<dbReference type="PANTHER" id="PTHR46268">
    <property type="entry name" value="STRESS RESPONSE PROTEIN NHAX"/>
    <property type="match status" value="1"/>
</dbReference>
<evidence type="ECO:0000259" key="2">
    <source>
        <dbReference type="Pfam" id="PF00582"/>
    </source>
</evidence>
<comment type="similarity">
    <text evidence="1">Belongs to the universal stress protein A family.</text>
</comment>
<organism evidence="3 4">
    <name type="scientific">Marinococcus luteus</name>
    <dbReference type="NCBI Taxonomy" id="1122204"/>
    <lineage>
        <taxon>Bacteria</taxon>
        <taxon>Bacillati</taxon>
        <taxon>Bacillota</taxon>
        <taxon>Bacilli</taxon>
        <taxon>Bacillales</taxon>
        <taxon>Bacillaceae</taxon>
        <taxon>Marinococcus</taxon>
    </lineage>
</organism>
<dbReference type="InterPro" id="IPR006016">
    <property type="entry name" value="UspA"/>
</dbReference>
<reference evidence="3 4" key="1">
    <citation type="submission" date="2016-10" db="EMBL/GenBank/DDBJ databases">
        <authorList>
            <person name="de Groot N.N."/>
        </authorList>
    </citation>
    <scope>NUCLEOTIDE SEQUENCE [LARGE SCALE GENOMIC DNA]</scope>
    <source>
        <strain evidence="3 4">DSM 23126</strain>
    </source>
</reference>
<dbReference type="InterPro" id="IPR006015">
    <property type="entry name" value="Universal_stress_UspA"/>
</dbReference>
<keyword evidence="4" id="KW-1185">Reference proteome</keyword>
<dbReference type="CDD" id="cd00293">
    <property type="entry name" value="USP-like"/>
    <property type="match status" value="2"/>
</dbReference>
<gene>
    <name evidence="3" type="ORF">SAMN05421781_0495</name>
</gene>
<accession>A0A1H2QX74</accession>
<dbReference type="PRINTS" id="PR01438">
    <property type="entry name" value="UNVRSLSTRESS"/>
</dbReference>
<evidence type="ECO:0000256" key="1">
    <source>
        <dbReference type="ARBA" id="ARBA00008791"/>
    </source>
</evidence>
<sequence>MPLPYRRILVALDGSDESKAALAKGIETALAYDSTLALCHIVDYHGIKELRKQYPDLMLHALNKQGSAIITEGKETAENAGIQNVRIFIKEGIPKTIIAGDIAKSFQPDLVITGGSGAGTSDKKRFGSVSAGIVRRASCDVWVVKNSDVAAVYHSVLIAVDGSDVSKSAFYAGLNMAKKNQSRTQIIYVLNTRSLSSLEPYTEDLVSEYKERANELLQEYQTLGGAENHGLQSVHYSVEYGTPKTVIPSDASGKYQTDLIVAGASGMGRTQRFILGSVSESIVRRASCDVLVVRNHHESDL</sequence>
<protein>
    <submittedName>
        <fullName evidence="3">Nucleotide-binding universal stress protein, UspA family</fullName>
    </submittedName>
</protein>
<name>A0A1H2QX74_9BACI</name>
<feature type="domain" description="UspA" evidence="2">
    <location>
        <begin position="5"/>
        <end position="145"/>
    </location>
</feature>
<dbReference type="AlphaFoldDB" id="A0A1H2QX74"/>
<dbReference type="Proteomes" id="UP000199488">
    <property type="component" value="Unassembled WGS sequence"/>
</dbReference>
<dbReference type="RefSeq" id="WP_091610693.1">
    <property type="nucleotide sequence ID" value="NZ_FNNC01000001.1"/>
</dbReference>
<dbReference type="Gene3D" id="3.40.50.620">
    <property type="entry name" value="HUPs"/>
    <property type="match status" value="2"/>
</dbReference>
<dbReference type="STRING" id="1122204.SAMN05421781_0495"/>
<dbReference type="InterPro" id="IPR014729">
    <property type="entry name" value="Rossmann-like_a/b/a_fold"/>
</dbReference>
<dbReference type="Pfam" id="PF00582">
    <property type="entry name" value="Usp"/>
    <property type="match status" value="2"/>
</dbReference>